<gene>
    <name evidence="2" type="ORF">V5J35_001870</name>
</gene>
<dbReference type="Pfam" id="PF22016">
    <property type="entry name" value="DUF6933"/>
    <property type="match status" value="1"/>
</dbReference>
<evidence type="ECO:0000313" key="2">
    <source>
        <dbReference type="EMBL" id="MET4756678.1"/>
    </source>
</evidence>
<dbReference type="Proteomes" id="UP001549366">
    <property type="component" value="Unassembled WGS sequence"/>
</dbReference>
<sequence>MIIHCSAKLAAKLPAKPPKKAEMPAIGKLQHWHAHFLTYQRRQCVLFCEDETRFMLLAKGVNKGLLQEPKELFDQLFLEALEVCCDVDFEKAEQVINFCGDWQMDTPHGDIQQWLNNRPLTVKGRKGCLWPDKEMKALVDGLL</sequence>
<reference evidence="2 3" key="1">
    <citation type="submission" date="2024-06" db="EMBL/GenBank/DDBJ databases">
        <title>Genomic Encyclopedia of Type Strains, Phase V (KMG-V): Genome sequencing to study the core and pangenomes of soil and plant-associated prokaryotes.</title>
        <authorList>
            <person name="Whitman W."/>
        </authorList>
    </citation>
    <scope>NUCLEOTIDE SEQUENCE [LARGE SCALE GENOMIC DNA]</scope>
    <source>
        <strain evidence="2 3">NE40</strain>
    </source>
</reference>
<comment type="caution">
    <text evidence="2">The sequence shown here is derived from an EMBL/GenBank/DDBJ whole genome shotgun (WGS) entry which is preliminary data.</text>
</comment>
<feature type="domain" description="DUF6933" evidence="1">
    <location>
        <begin position="2"/>
        <end position="105"/>
    </location>
</feature>
<dbReference type="InterPro" id="IPR053864">
    <property type="entry name" value="DUF6933"/>
</dbReference>
<evidence type="ECO:0000259" key="1">
    <source>
        <dbReference type="Pfam" id="PF22016"/>
    </source>
</evidence>
<name>A0ABV2SFY2_9GAMM</name>
<evidence type="ECO:0000313" key="3">
    <source>
        <dbReference type="Proteomes" id="UP001549366"/>
    </source>
</evidence>
<keyword evidence="3" id="KW-1185">Reference proteome</keyword>
<protein>
    <recommendedName>
        <fullName evidence="1">DUF6933 domain-containing protein</fullName>
    </recommendedName>
</protein>
<organism evidence="2 3">
    <name type="scientific">Endozoicomonas lisbonensis</name>
    <dbReference type="NCBI Taxonomy" id="3120522"/>
    <lineage>
        <taxon>Bacteria</taxon>
        <taxon>Pseudomonadati</taxon>
        <taxon>Pseudomonadota</taxon>
        <taxon>Gammaproteobacteria</taxon>
        <taxon>Oceanospirillales</taxon>
        <taxon>Endozoicomonadaceae</taxon>
        <taxon>Endozoicomonas</taxon>
    </lineage>
</organism>
<accession>A0ABV2SFY2</accession>
<proteinExistence type="predicted"/>
<dbReference type="EMBL" id="JBEWTB010000002">
    <property type="protein sequence ID" value="MET4756678.1"/>
    <property type="molecule type" value="Genomic_DNA"/>
</dbReference>
<dbReference type="RefSeq" id="WP_354011000.1">
    <property type="nucleotide sequence ID" value="NZ_JBEWTA010000001.1"/>
</dbReference>